<dbReference type="AlphaFoldDB" id="A0A0G8AS08"/>
<comment type="caution">
    <text evidence="2">The sequence shown here is derived from an EMBL/GenBank/DDBJ whole genome shotgun (WGS) entry which is preliminary data.</text>
</comment>
<sequence>MTVPNSKDSQSHQDNQGGFWRYFNLRRLIKKKIEEAVEQIIRQEIRESLNDKVNEHLSKFDIDKKLDDIVENFTNTNVIKAQKLLGQNVDEINKDIDKEVTKLKEETNARVAEQINKIIRASRIYDNIEPQLSKIRAIVILIPGVLIGFSVFFADRIKDIMDIDVLRTEIEHLQEDMKSSQPNGLPAGSSVCSPGDETCCSSEEGFFSC</sequence>
<feature type="transmembrane region" description="Helical" evidence="1">
    <location>
        <begin position="135"/>
        <end position="154"/>
    </location>
</feature>
<accession>A0A0G8AS08</accession>
<keyword evidence="1" id="KW-0472">Membrane</keyword>
<keyword evidence="1" id="KW-0812">Transmembrane</keyword>
<dbReference type="EMBL" id="JYFQ01000189">
    <property type="protein sequence ID" value="KKZ10300.1"/>
    <property type="molecule type" value="Genomic_DNA"/>
</dbReference>
<name>A0A0G8AS08_9SYNE</name>
<keyword evidence="1" id="KW-1133">Transmembrane helix</keyword>
<dbReference type="PATRIC" id="fig|1608419.3.peg.991"/>
<protein>
    <submittedName>
        <fullName evidence="2">Uncharacterized protein</fullName>
    </submittedName>
</protein>
<reference evidence="2 3" key="1">
    <citation type="submission" date="2015-02" db="EMBL/GenBank/DDBJ databases">
        <authorList>
            <person name="Slaby B."/>
            <person name="Hentschel U."/>
        </authorList>
    </citation>
    <scope>NUCLEOTIDE SEQUENCE [LARGE SCALE GENOMIC DNA]</scope>
    <source>
        <strain evidence="2">15L</strain>
    </source>
</reference>
<reference evidence="2 3" key="2">
    <citation type="submission" date="2015-05" db="EMBL/GenBank/DDBJ databases">
        <title>Lifestyle Evolution in Cyanobacterial Symbionts of Sponges.</title>
        <authorList>
            <person name="Burgsdorf I."/>
            <person name="Slaby B.M."/>
            <person name="Handley K.M."/>
            <person name="Haber M."/>
            <person name="Blom J."/>
            <person name="Marshall C.W."/>
            <person name="Gilbert J.A."/>
            <person name="Hentschel U."/>
            <person name="Steindler L."/>
        </authorList>
    </citation>
    <scope>NUCLEOTIDE SEQUENCE [LARGE SCALE GENOMIC DNA]</scope>
    <source>
        <strain evidence="2">15L</strain>
    </source>
</reference>
<organism evidence="2 3">
    <name type="scientific">Candidatus Synechococcus spongiarum 15L</name>
    <dbReference type="NCBI Taxonomy" id="1608419"/>
    <lineage>
        <taxon>Bacteria</taxon>
        <taxon>Bacillati</taxon>
        <taxon>Cyanobacteriota</taxon>
        <taxon>Cyanophyceae</taxon>
        <taxon>Synechococcales</taxon>
        <taxon>Synechococcaceae</taxon>
        <taxon>Synechococcus</taxon>
    </lineage>
</organism>
<evidence type="ECO:0000313" key="2">
    <source>
        <dbReference type="EMBL" id="KKZ10300.1"/>
    </source>
</evidence>
<proteinExistence type="predicted"/>
<evidence type="ECO:0000256" key="1">
    <source>
        <dbReference type="SAM" id="Phobius"/>
    </source>
</evidence>
<evidence type="ECO:0000313" key="3">
    <source>
        <dbReference type="Proteomes" id="UP000035037"/>
    </source>
</evidence>
<gene>
    <name evidence="2" type="ORF">TQ37_08895</name>
</gene>
<dbReference type="Proteomes" id="UP000035037">
    <property type="component" value="Unassembled WGS sequence"/>
</dbReference>